<sequence length="326" mass="37580">MSASNTSTFIFIAQQVSIYFGVPMLIAGVLGGIFNTIVFLSLRTFRQNSCAFYLTIMSIVNIGLLIAGLFSRIMISGFNIDWGQSSLFYCKFRLFLLNTFTLISLICISLATIDQYFGTCSYPRLQRWCNFKLAYRLVTVFVLIAIVHNIQYCLFYNQIQSPITGKVSCKITNEIFAEYVSYWFNIVFIGFLPIIITTLFGSLAYYNIQQLRFRTLPLFRRELDKQLTIMVLVQTATSFFTLTPFNILSALSLNTSIMNDPIIAEKIQGLLTIGIFLYYLTFAIPFYIYICVSERFRRQLIYVLFEILLNRCQRPRIGINHVAPEI</sequence>
<proteinExistence type="predicted"/>
<dbReference type="EMBL" id="CAJNOG010000326">
    <property type="protein sequence ID" value="CAF1175687.1"/>
    <property type="molecule type" value="Genomic_DNA"/>
</dbReference>
<evidence type="ECO:0000256" key="3">
    <source>
        <dbReference type="ARBA" id="ARBA00022989"/>
    </source>
</evidence>
<feature type="transmembrane region" description="Helical" evidence="8">
    <location>
        <begin position="267"/>
        <end position="290"/>
    </location>
</feature>
<protein>
    <recommendedName>
        <fullName evidence="9">G-protein coupled receptors family 1 profile domain-containing protein</fullName>
    </recommendedName>
</protein>
<comment type="subcellular location">
    <subcellularLocation>
        <location evidence="1">Membrane</location>
        <topology evidence="1">Multi-pass membrane protein</topology>
    </subcellularLocation>
</comment>
<evidence type="ECO:0000313" key="13">
    <source>
        <dbReference type="EMBL" id="CAF3586912.1"/>
    </source>
</evidence>
<keyword evidence="3 8" id="KW-1133">Transmembrane helix</keyword>
<dbReference type="EMBL" id="CAJNON010000148">
    <property type="protein sequence ID" value="CAF1034701.1"/>
    <property type="molecule type" value="Genomic_DNA"/>
</dbReference>
<dbReference type="Proteomes" id="UP000663881">
    <property type="component" value="Unassembled WGS sequence"/>
</dbReference>
<dbReference type="Proteomes" id="UP000663844">
    <property type="component" value="Unassembled WGS sequence"/>
</dbReference>
<feature type="transmembrane region" description="Helical" evidence="8">
    <location>
        <begin position="182"/>
        <end position="206"/>
    </location>
</feature>
<dbReference type="GO" id="GO:0004930">
    <property type="term" value="F:G protein-coupled receptor activity"/>
    <property type="evidence" value="ECO:0007669"/>
    <property type="project" value="UniProtKB-KW"/>
</dbReference>
<comment type="caution">
    <text evidence="10">The sequence shown here is derived from an EMBL/GenBank/DDBJ whole genome shotgun (WGS) entry which is preliminary data.</text>
</comment>
<keyword evidence="2 8" id="KW-0812">Transmembrane</keyword>
<evidence type="ECO:0000256" key="2">
    <source>
        <dbReference type="ARBA" id="ARBA00022692"/>
    </source>
</evidence>
<evidence type="ECO:0000256" key="1">
    <source>
        <dbReference type="ARBA" id="ARBA00004141"/>
    </source>
</evidence>
<evidence type="ECO:0000256" key="4">
    <source>
        <dbReference type="ARBA" id="ARBA00023040"/>
    </source>
</evidence>
<evidence type="ECO:0000313" key="10">
    <source>
        <dbReference type="EMBL" id="CAF1034701.1"/>
    </source>
</evidence>
<dbReference type="EMBL" id="CAJOAZ010000143">
    <property type="protein sequence ID" value="CAF3550947.1"/>
    <property type="molecule type" value="Genomic_DNA"/>
</dbReference>
<evidence type="ECO:0000313" key="11">
    <source>
        <dbReference type="EMBL" id="CAF1175687.1"/>
    </source>
</evidence>
<dbReference type="AlphaFoldDB" id="A0A814J554"/>
<keyword evidence="7" id="KW-0807">Transducer</keyword>
<dbReference type="EMBL" id="CAJOAY010000211">
    <property type="protein sequence ID" value="CAF3586912.1"/>
    <property type="molecule type" value="Genomic_DNA"/>
</dbReference>
<evidence type="ECO:0000259" key="9">
    <source>
        <dbReference type="PROSITE" id="PS50262"/>
    </source>
</evidence>
<gene>
    <name evidence="11" type="ORF">JYZ213_LOCUS25479</name>
    <name evidence="13" type="ORF">OKA104_LOCUS5907</name>
    <name evidence="12" type="ORF">OXD698_LOCUS3926</name>
    <name evidence="10" type="ORF">VCS650_LOCUS16529</name>
</gene>
<dbReference type="Proteomes" id="UP000663891">
    <property type="component" value="Unassembled WGS sequence"/>
</dbReference>
<dbReference type="PROSITE" id="PS50262">
    <property type="entry name" value="G_PROTEIN_RECEP_F1_2"/>
    <property type="match status" value="1"/>
</dbReference>
<dbReference type="SUPFAM" id="SSF81321">
    <property type="entry name" value="Family A G protein-coupled receptor-like"/>
    <property type="match status" value="1"/>
</dbReference>
<dbReference type="Proteomes" id="UP000663845">
    <property type="component" value="Unassembled WGS sequence"/>
</dbReference>
<name>A0A814J554_9BILA</name>
<feature type="transmembrane region" description="Helical" evidence="8">
    <location>
        <begin position="95"/>
        <end position="113"/>
    </location>
</feature>
<evidence type="ECO:0000256" key="5">
    <source>
        <dbReference type="ARBA" id="ARBA00023136"/>
    </source>
</evidence>
<evidence type="ECO:0000256" key="7">
    <source>
        <dbReference type="ARBA" id="ARBA00023224"/>
    </source>
</evidence>
<reference evidence="10" key="1">
    <citation type="submission" date="2021-02" db="EMBL/GenBank/DDBJ databases">
        <authorList>
            <person name="Nowell W R."/>
        </authorList>
    </citation>
    <scope>NUCLEOTIDE SEQUENCE</scope>
</reference>
<feature type="transmembrane region" description="Helical" evidence="8">
    <location>
        <begin position="133"/>
        <end position="152"/>
    </location>
</feature>
<feature type="transmembrane region" description="Helical" evidence="8">
    <location>
        <begin position="20"/>
        <end position="40"/>
    </location>
</feature>
<keyword evidence="6" id="KW-0675">Receptor</keyword>
<dbReference type="GO" id="GO:0005886">
    <property type="term" value="C:plasma membrane"/>
    <property type="evidence" value="ECO:0007669"/>
    <property type="project" value="TreeGrafter"/>
</dbReference>
<accession>A0A814J554</accession>
<evidence type="ECO:0000313" key="14">
    <source>
        <dbReference type="Proteomes" id="UP000663891"/>
    </source>
</evidence>
<keyword evidence="5 8" id="KW-0472">Membrane</keyword>
<feature type="transmembrane region" description="Helical" evidence="8">
    <location>
        <begin position="52"/>
        <end position="75"/>
    </location>
</feature>
<dbReference type="OrthoDB" id="9986510at2759"/>
<evidence type="ECO:0000256" key="6">
    <source>
        <dbReference type="ARBA" id="ARBA00023170"/>
    </source>
</evidence>
<dbReference type="PANTHER" id="PTHR24243">
    <property type="entry name" value="G-PROTEIN COUPLED RECEPTOR"/>
    <property type="match status" value="1"/>
</dbReference>
<keyword evidence="4" id="KW-0297">G-protein coupled receptor</keyword>
<dbReference type="InterPro" id="IPR017452">
    <property type="entry name" value="GPCR_Rhodpsn_7TM"/>
</dbReference>
<feature type="transmembrane region" description="Helical" evidence="8">
    <location>
        <begin position="227"/>
        <end position="247"/>
    </location>
</feature>
<evidence type="ECO:0000256" key="8">
    <source>
        <dbReference type="SAM" id="Phobius"/>
    </source>
</evidence>
<dbReference type="PANTHER" id="PTHR24243:SF233">
    <property type="entry name" value="THYROTROPIN-RELEASING HORMONE RECEPTOR"/>
    <property type="match status" value="1"/>
</dbReference>
<feature type="domain" description="G-protein coupled receptors family 1 profile" evidence="9">
    <location>
        <begin position="31"/>
        <end position="289"/>
    </location>
</feature>
<dbReference type="Gene3D" id="1.20.1070.10">
    <property type="entry name" value="Rhodopsin 7-helix transmembrane proteins"/>
    <property type="match status" value="1"/>
</dbReference>
<organism evidence="10 14">
    <name type="scientific">Adineta steineri</name>
    <dbReference type="NCBI Taxonomy" id="433720"/>
    <lineage>
        <taxon>Eukaryota</taxon>
        <taxon>Metazoa</taxon>
        <taxon>Spiralia</taxon>
        <taxon>Gnathifera</taxon>
        <taxon>Rotifera</taxon>
        <taxon>Eurotatoria</taxon>
        <taxon>Bdelloidea</taxon>
        <taxon>Adinetida</taxon>
        <taxon>Adinetidae</taxon>
        <taxon>Adineta</taxon>
    </lineage>
</organism>
<evidence type="ECO:0000313" key="12">
    <source>
        <dbReference type="EMBL" id="CAF3550947.1"/>
    </source>
</evidence>